<dbReference type="InterPro" id="IPR026593">
    <property type="entry name" value="SecY"/>
</dbReference>
<dbReference type="GO" id="GO:0065002">
    <property type="term" value="P:intracellular protein transmembrane transport"/>
    <property type="evidence" value="ECO:0007669"/>
    <property type="project" value="UniProtKB-UniRule"/>
</dbReference>
<feature type="transmembrane region" description="Helical" evidence="10">
    <location>
        <begin position="397"/>
        <end position="418"/>
    </location>
</feature>
<dbReference type="AlphaFoldDB" id="A0A160PD10"/>
<proteinExistence type="inferred from homology"/>
<feature type="transmembrane region" description="Helical" evidence="10">
    <location>
        <begin position="213"/>
        <end position="235"/>
    </location>
</feature>
<dbReference type="Proteomes" id="UP000218288">
    <property type="component" value="Chromosome"/>
</dbReference>
<evidence type="ECO:0000256" key="2">
    <source>
        <dbReference type="ARBA" id="ARBA00005751"/>
    </source>
</evidence>
<keyword evidence="3 10" id="KW-0813">Transport</keyword>
<keyword evidence="6 10" id="KW-1133">Transmembrane helix</keyword>
<dbReference type="EMBL" id="AP014809">
    <property type="protein sequence ID" value="BAU90897.1"/>
    <property type="molecule type" value="Genomic_DNA"/>
</dbReference>
<evidence type="ECO:0000256" key="1">
    <source>
        <dbReference type="ARBA" id="ARBA00004141"/>
    </source>
</evidence>
<evidence type="ECO:0000256" key="6">
    <source>
        <dbReference type="ARBA" id="ARBA00022989"/>
    </source>
</evidence>
<feature type="transmembrane region" description="Helical" evidence="10">
    <location>
        <begin position="27"/>
        <end position="45"/>
    </location>
</feature>
<keyword evidence="7 10" id="KW-0811">Translocation</keyword>
<feature type="transmembrane region" description="Helical" evidence="10">
    <location>
        <begin position="274"/>
        <end position="295"/>
    </location>
</feature>
<feature type="transmembrane region" description="Helical" evidence="10">
    <location>
        <begin position="369"/>
        <end position="391"/>
    </location>
</feature>
<reference evidence="12 13" key="1">
    <citation type="journal article" date="2016" name="Genome Announc.">
        <title>Complete Genome Sequence of Methylobacterium populi P-1M, Isolated from Pink-Pigmented Household Biofilm.</title>
        <authorList>
            <person name="Morohoshi T."/>
            <person name="Ikeda T."/>
        </authorList>
    </citation>
    <scope>NUCLEOTIDE SEQUENCE [LARGE SCALE GENOMIC DNA]</scope>
    <source>
        <strain evidence="12 13">P-1M</strain>
    </source>
</reference>
<evidence type="ECO:0000256" key="9">
    <source>
        <dbReference type="ARBA" id="ARBA00039733"/>
    </source>
</evidence>
<feature type="transmembrane region" description="Helical" evidence="10">
    <location>
        <begin position="123"/>
        <end position="143"/>
    </location>
</feature>
<evidence type="ECO:0000256" key="11">
    <source>
        <dbReference type="RuleBase" id="RU004349"/>
    </source>
</evidence>
<dbReference type="NCBIfam" id="TIGR00967">
    <property type="entry name" value="3a0501s007"/>
    <property type="match status" value="1"/>
</dbReference>
<comment type="similarity">
    <text evidence="2 10 11">Belongs to the SecY/SEC61-alpha family.</text>
</comment>
<dbReference type="SUPFAM" id="SSF103491">
    <property type="entry name" value="Preprotein translocase SecY subunit"/>
    <property type="match status" value="1"/>
</dbReference>
<keyword evidence="10" id="KW-1003">Cell membrane</keyword>
<accession>A0A160PD10</accession>
<evidence type="ECO:0000256" key="5">
    <source>
        <dbReference type="ARBA" id="ARBA00022927"/>
    </source>
</evidence>
<evidence type="ECO:0000313" key="12">
    <source>
        <dbReference type="EMBL" id="BAU90897.1"/>
    </source>
</evidence>
<dbReference type="GO" id="GO:0005886">
    <property type="term" value="C:plasma membrane"/>
    <property type="evidence" value="ECO:0007669"/>
    <property type="project" value="UniProtKB-SubCell"/>
</dbReference>
<sequence>MASAAEQLAANLNFGAIAKADELKKRIWFTLGALIVFRLGTYIPIPGIDPEQFARNFQNQAGGVLGMFNMFSGGAVERMAVFALNIMPYISASIIVQLLTSVVPSLEALKKEGESGRKVINQYTRYLTVVLALVQSWGIAFGLQGSNAVINPGPFFVLSTVVTLTGGTLFLMWIGEQITSRGIGNGSSLIIFAGIVAHLPASIFGALELTRTGALSPAILLGAGIAAVALIYFIVFMERAQRRLLINYPKRQVGNRMYEGQSSFLPLKLNTSGVIPPIFASSLLLLPTTVASFSANQGSTGILGTLTAYLGHGRPLYMLAYAGLIIFFTFFYTAIVFNPQETADNLKKQGGFIPGIRPGERTAAFIDKVLTRITVIGAAYLTFVCLVPEIVASYTSAALGFGGTSLLIVVSVTMDTVAQIHGHLMAHQYEGLVKKAKLRGASTTRRR</sequence>
<feature type="transmembrane region" description="Helical" evidence="10">
    <location>
        <begin position="79"/>
        <end position="103"/>
    </location>
</feature>
<keyword evidence="8 10" id="KW-0472">Membrane</keyword>
<dbReference type="OrthoDB" id="9809248at2"/>
<dbReference type="PROSITE" id="PS00756">
    <property type="entry name" value="SECY_2"/>
    <property type="match status" value="1"/>
</dbReference>
<dbReference type="Pfam" id="PF00344">
    <property type="entry name" value="SecY"/>
    <property type="match status" value="1"/>
</dbReference>
<evidence type="ECO:0000256" key="3">
    <source>
        <dbReference type="ARBA" id="ARBA00022448"/>
    </source>
</evidence>
<dbReference type="InterPro" id="IPR023201">
    <property type="entry name" value="SecY_dom_sf"/>
</dbReference>
<dbReference type="GO" id="GO:0043952">
    <property type="term" value="P:protein transport by the Sec complex"/>
    <property type="evidence" value="ECO:0007669"/>
    <property type="project" value="UniProtKB-UniRule"/>
</dbReference>
<organism evidence="12 13">
    <name type="scientific">Methylorubrum populi</name>
    <dbReference type="NCBI Taxonomy" id="223967"/>
    <lineage>
        <taxon>Bacteria</taxon>
        <taxon>Pseudomonadati</taxon>
        <taxon>Pseudomonadota</taxon>
        <taxon>Alphaproteobacteria</taxon>
        <taxon>Hyphomicrobiales</taxon>
        <taxon>Methylobacteriaceae</taxon>
        <taxon>Methylorubrum</taxon>
    </lineage>
</organism>
<dbReference type="RefSeq" id="WP_096485156.1">
    <property type="nucleotide sequence ID" value="NZ_AP014809.1"/>
</dbReference>
<feature type="transmembrane region" description="Helical" evidence="10">
    <location>
        <begin position="315"/>
        <end position="337"/>
    </location>
</feature>
<evidence type="ECO:0000313" key="13">
    <source>
        <dbReference type="Proteomes" id="UP000218288"/>
    </source>
</evidence>
<dbReference type="FunFam" id="1.10.3370.10:FF:000001">
    <property type="entry name" value="Preprotein translocase subunit SecY"/>
    <property type="match status" value="1"/>
</dbReference>
<protein>
    <recommendedName>
        <fullName evidence="9 10">Protein translocase subunit SecY</fullName>
    </recommendedName>
</protein>
<comment type="function">
    <text evidence="10">The central subunit of the protein translocation channel SecYEG. Consists of two halves formed by TMs 1-5 and 6-10. These two domains form a lateral gate at the front which open onto the bilayer between TMs 2 and 7, and are clamped together by SecE at the back. The channel is closed by both a pore ring composed of hydrophobic SecY resides and a short helix (helix 2A) on the extracellular side of the membrane which forms a plug. The plug probably moves laterally to allow the channel to open. The ring and the pore may move independently.</text>
</comment>
<dbReference type="GO" id="GO:0006605">
    <property type="term" value="P:protein targeting"/>
    <property type="evidence" value="ECO:0007669"/>
    <property type="project" value="UniProtKB-UniRule"/>
</dbReference>
<name>A0A160PD10_9HYPH</name>
<dbReference type="Gene3D" id="1.10.3370.10">
    <property type="entry name" value="SecY subunit domain"/>
    <property type="match status" value="1"/>
</dbReference>
<dbReference type="InterPro" id="IPR030659">
    <property type="entry name" value="SecY_CS"/>
</dbReference>
<comment type="subcellular location">
    <subcellularLocation>
        <location evidence="10">Cell membrane</location>
        <topology evidence="10">Multi-pass membrane protein</topology>
    </subcellularLocation>
    <subcellularLocation>
        <location evidence="1">Membrane</location>
        <topology evidence="1">Multi-pass membrane protein</topology>
    </subcellularLocation>
</comment>
<evidence type="ECO:0000256" key="7">
    <source>
        <dbReference type="ARBA" id="ARBA00023010"/>
    </source>
</evidence>
<evidence type="ECO:0000256" key="8">
    <source>
        <dbReference type="ARBA" id="ARBA00023136"/>
    </source>
</evidence>
<keyword evidence="4 10" id="KW-0812">Transmembrane</keyword>
<evidence type="ECO:0000256" key="10">
    <source>
        <dbReference type="HAMAP-Rule" id="MF_01465"/>
    </source>
</evidence>
<dbReference type="PIRSF" id="PIRSF004557">
    <property type="entry name" value="SecY"/>
    <property type="match status" value="1"/>
</dbReference>
<feature type="transmembrane region" description="Helical" evidence="10">
    <location>
        <begin position="155"/>
        <end position="174"/>
    </location>
</feature>
<dbReference type="PANTHER" id="PTHR10906">
    <property type="entry name" value="SECY/SEC61-ALPHA FAMILY MEMBER"/>
    <property type="match status" value="1"/>
</dbReference>
<feature type="transmembrane region" description="Helical" evidence="10">
    <location>
        <begin position="186"/>
        <end position="207"/>
    </location>
</feature>
<dbReference type="HAMAP" id="MF_01465">
    <property type="entry name" value="SecY"/>
    <property type="match status" value="1"/>
</dbReference>
<comment type="subunit">
    <text evidence="10">Component of the Sec protein translocase complex. Heterotrimer consisting of SecY, SecE and SecG subunits. The heterotrimers can form oligomers, although 1 heterotrimer is thought to be able to translocate proteins. Interacts with the ribosome. Interacts with SecDF, and other proteins may be involved. Interacts with SecA.</text>
</comment>
<dbReference type="InterPro" id="IPR002208">
    <property type="entry name" value="SecY/SEC61-alpha"/>
</dbReference>
<gene>
    <name evidence="10 12" type="primary">secY</name>
    <name evidence="12" type="ORF">MPPM_2292</name>
</gene>
<keyword evidence="5 10" id="KW-0653">Protein transport</keyword>
<dbReference type="PRINTS" id="PR00303">
    <property type="entry name" value="SECYTRNLCASE"/>
</dbReference>
<evidence type="ECO:0000256" key="4">
    <source>
        <dbReference type="ARBA" id="ARBA00022692"/>
    </source>
</evidence>